<reference evidence="6" key="2">
    <citation type="submission" date="2011-02" db="EMBL/GenBank/DDBJ databases">
        <authorList>
            <person name="MacLean D."/>
        </authorList>
    </citation>
    <scope>NUCLEOTIDE SEQUENCE</scope>
</reference>
<evidence type="ECO:0000256" key="3">
    <source>
        <dbReference type="SAM" id="MobiDB-lite"/>
    </source>
</evidence>
<dbReference type="AlphaFoldDB" id="F0WKB9"/>
<dbReference type="PANTHER" id="PTHR22997:SF0">
    <property type="entry name" value="PIH1 DOMAIN-CONTAINING PROTEIN 1"/>
    <property type="match status" value="1"/>
</dbReference>
<dbReference type="GO" id="GO:0005737">
    <property type="term" value="C:cytoplasm"/>
    <property type="evidence" value="ECO:0007669"/>
    <property type="project" value="TreeGrafter"/>
</dbReference>
<feature type="compositionally biased region" description="Basic and acidic residues" evidence="3">
    <location>
        <begin position="24"/>
        <end position="33"/>
    </location>
</feature>
<feature type="domain" description="PIH1 N-terminal" evidence="4">
    <location>
        <begin position="70"/>
        <end position="229"/>
    </location>
</feature>
<dbReference type="InterPro" id="IPR012981">
    <property type="entry name" value="PIH1_N"/>
</dbReference>
<dbReference type="Pfam" id="PF08190">
    <property type="entry name" value="PIH1"/>
    <property type="match status" value="1"/>
</dbReference>
<feature type="region of interest" description="Disordered" evidence="3">
    <location>
        <begin position="388"/>
        <end position="431"/>
    </location>
</feature>
<dbReference type="InterPro" id="IPR041442">
    <property type="entry name" value="PIH1D1/2/3_CS-like"/>
</dbReference>
<organism evidence="6">
    <name type="scientific">Albugo laibachii Nc14</name>
    <dbReference type="NCBI Taxonomy" id="890382"/>
    <lineage>
        <taxon>Eukaryota</taxon>
        <taxon>Sar</taxon>
        <taxon>Stramenopiles</taxon>
        <taxon>Oomycota</taxon>
        <taxon>Peronosporomycetes</taxon>
        <taxon>Albuginales</taxon>
        <taxon>Albuginaceae</taxon>
        <taxon>Albugo</taxon>
    </lineage>
</organism>
<gene>
    <name evidence="6" type="primary">AlNc14C131G6971</name>
    <name evidence="7" type="synonym">AlNc14C136G7086</name>
    <name evidence="6" type="ORF">ALNC14_078660</name>
    <name evidence="7" type="ORF">ALNC14_079950</name>
</gene>
<name>F0WKB9_9STRA</name>
<evidence type="ECO:0000259" key="5">
    <source>
        <dbReference type="Pfam" id="PF18201"/>
    </source>
</evidence>
<feature type="region of interest" description="Disordered" evidence="3">
    <location>
        <begin position="1"/>
        <end position="33"/>
    </location>
</feature>
<dbReference type="InterPro" id="IPR050734">
    <property type="entry name" value="PIH1/Kintoun_subfamily"/>
</dbReference>
<dbReference type="EMBL" id="FR824176">
    <property type="protein sequence ID" value="CCA21723.1"/>
    <property type="molecule type" value="Genomic_DNA"/>
</dbReference>
<evidence type="ECO:0000313" key="6">
    <source>
        <dbReference type="EMBL" id="CCA21723.1"/>
    </source>
</evidence>
<proteinExistence type="inferred from homology"/>
<evidence type="ECO:0000256" key="1">
    <source>
        <dbReference type="ARBA" id="ARBA00008511"/>
    </source>
</evidence>
<protein>
    <recommendedName>
        <fullName evidence="2">PIH1 domain-containing protein 1</fullName>
    </recommendedName>
</protein>
<accession>F0WKB9</accession>
<evidence type="ECO:0000256" key="2">
    <source>
        <dbReference type="ARBA" id="ARBA00040540"/>
    </source>
</evidence>
<dbReference type="Pfam" id="PF18201">
    <property type="entry name" value="PIH1_CS"/>
    <property type="match status" value="1"/>
</dbReference>
<feature type="domain" description="PIH1D1/2/3 CS-like" evidence="5">
    <location>
        <begin position="290"/>
        <end position="385"/>
    </location>
</feature>
<sequence length="618" mass="70395">MIQTTQISADSHEGQKSSSVHDAMNAEERTTDKEVNKERIAMTAEEQQTFLSALKKPEFRALLDEYMQEISDPGNRAETEAYLTQLEAENKVPEDKILITPIPVFVIKTKYKEAVGKIDNAKIFINVCMHEIISSPSSTLEKAREVSKGTSWHLPYSIGPERKEKDHHGSLTSTFDIVYHPRAIEYSKNQNNFRKMLIDTALEATRKQYQSRDTSTVCIDKKYRILKGVCYKSGQPVRVCIPKDHSGQFQFQPSAENPEKCIDDEDPVCPSTCSNTPTRMEDLPKKKNLHHKLIYRGKHDWMDHMMCNGNNNDLKIPKEIIVKVSFPTRKNSSGIELEVSEKQILIKLSEEYDALEVDLPFPVLEDDGCARFDTNARELVITLPVHPPKRPTVPFQVQEGSEDLHEDAERLSDSNESVQQNVKKASDKSKAPNKKSFEFDAFRCIRETASMVSNDPIYQKNDELPNNCVSHTERDRPLISNHSEKGEERDNTQLYTTHETATEISIIINVPLIQAESIKVHRLVNSLHVDFKCAKKSNMQSVDASTASEMYELEFDTKILPYKVGSWEVNTATENATLTLQKMTSPDQKINTPCEAPDIPEQEPLRIQLRNPLIYELD</sequence>
<evidence type="ECO:0000259" key="4">
    <source>
        <dbReference type="Pfam" id="PF08190"/>
    </source>
</evidence>
<dbReference type="EMBL" id="FR824181">
    <property type="protein sequence ID" value="CCA21852.1"/>
    <property type="molecule type" value="Genomic_DNA"/>
</dbReference>
<feature type="compositionally biased region" description="Polar residues" evidence="3">
    <location>
        <begin position="414"/>
        <end position="423"/>
    </location>
</feature>
<dbReference type="PANTHER" id="PTHR22997">
    <property type="entry name" value="PIH1 DOMAIN-CONTAINING PROTEIN 1"/>
    <property type="match status" value="1"/>
</dbReference>
<evidence type="ECO:0000313" key="7">
    <source>
        <dbReference type="EMBL" id="CCA21852.1"/>
    </source>
</evidence>
<dbReference type="HOGENOM" id="CLU_415330_0_0_1"/>
<reference evidence="6" key="1">
    <citation type="journal article" date="2011" name="PLoS Biol.">
        <title>Gene gain and loss during evolution of obligate parasitism in the white rust pathogen of Arabidopsis thaliana.</title>
        <authorList>
            <person name="Kemen E."/>
            <person name="Gardiner A."/>
            <person name="Schultz-Larsen T."/>
            <person name="Kemen A.C."/>
            <person name="Balmuth A.L."/>
            <person name="Robert-Seilaniantz A."/>
            <person name="Bailey K."/>
            <person name="Holub E."/>
            <person name="Studholme D.J."/>
            <person name="Maclean D."/>
            <person name="Jones J.D."/>
        </authorList>
    </citation>
    <scope>NUCLEOTIDE SEQUENCE</scope>
</reference>
<comment type="similarity">
    <text evidence="1">Belongs to the PIH1 family.</text>
</comment>